<dbReference type="AlphaFoldDB" id="A0A9P6CHM1"/>
<dbReference type="PANTHER" id="PTHR44051:SF8">
    <property type="entry name" value="GLUTATHIONE S-TRANSFERASE GSTA"/>
    <property type="match status" value="1"/>
</dbReference>
<dbReference type="Pfam" id="PF13410">
    <property type="entry name" value="GST_C_2"/>
    <property type="match status" value="1"/>
</dbReference>
<dbReference type="InterPro" id="IPR036282">
    <property type="entry name" value="Glutathione-S-Trfase_C_sf"/>
</dbReference>
<evidence type="ECO:0000313" key="4">
    <source>
        <dbReference type="EMBL" id="KAF9466566.1"/>
    </source>
</evidence>
<dbReference type="SUPFAM" id="SSF47616">
    <property type="entry name" value="GST C-terminal domain-like"/>
    <property type="match status" value="1"/>
</dbReference>
<dbReference type="CDD" id="cd00299">
    <property type="entry name" value="GST_C_family"/>
    <property type="match status" value="1"/>
</dbReference>
<dbReference type="Gene3D" id="1.20.1050.10">
    <property type="match status" value="1"/>
</dbReference>
<organism evidence="4 5">
    <name type="scientific">Collybia nuda</name>
    <dbReference type="NCBI Taxonomy" id="64659"/>
    <lineage>
        <taxon>Eukaryota</taxon>
        <taxon>Fungi</taxon>
        <taxon>Dikarya</taxon>
        <taxon>Basidiomycota</taxon>
        <taxon>Agaricomycotina</taxon>
        <taxon>Agaricomycetes</taxon>
        <taxon>Agaricomycetidae</taxon>
        <taxon>Agaricales</taxon>
        <taxon>Tricholomatineae</taxon>
        <taxon>Clitocybaceae</taxon>
        <taxon>Collybia</taxon>
    </lineage>
</organism>
<feature type="domain" description="GST N-terminal" evidence="2">
    <location>
        <begin position="25"/>
        <end position="124"/>
    </location>
</feature>
<proteinExistence type="inferred from homology"/>
<keyword evidence="5" id="KW-1185">Reference proteome</keyword>
<dbReference type="CDD" id="cd00570">
    <property type="entry name" value="GST_N_family"/>
    <property type="match status" value="1"/>
</dbReference>
<dbReference type="PROSITE" id="PS50405">
    <property type="entry name" value="GST_CTER"/>
    <property type="match status" value="1"/>
</dbReference>
<dbReference type="Pfam" id="PF13417">
    <property type="entry name" value="GST_N_3"/>
    <property type="match status" value="1"/>
</dbReference>
<comment type="caution">
    <text evidence="4">The sequence shown here is derived from an EMBL/GenBank/DDBJ whole genome shotgun (WGS) entry which is preliminary data.</text>
</comment>
<name>A0A9P6CHM1_9AGAR</name>
<evidence type="ECO:0008006" key="6">
    <source>
        <dbReference type="Google" id="ProtNLM"/>
    </source>
</evidence>
<evidence type="ECO:0000259" key="3">
    <source>
        <dbReference type="PROSITE" id="PS50405"/>
    </source>
</evidence>
<reference evidence="4" key="1">
    <citation type="submission" date="2020-11" db="EMBL/GenBank/DDBJ databases">
        <authorList>
            <consortium name="DOE Joint Genome Institute"/>
            <person name="Ahrendt S."/>
            <person name="Riley R."/>
            <person name="Andreopoulos W."/>
            <person name="Labutti K."/>
            <person name="Pangilinan J."/>
            <person name="Ruiz-Duenas F.J."/>
            <person name="Barrasa J.M."/>
            <person name="Sanchez-Garcia M."/>
            <person name="Camarero S."/>
            <person name="Miyauchi S."/>
            <person name="Serrano A."/>
            <person name="Linde D."/>
            <person name="Babiker R."/>
            <person name="Drula E."/>
            <person name="Ayuso-Fernandez I."/>
            <person name="Pacheco R."/>
            <person name="Padilla G."/>
            <person name="Ferreira P."/>
            <person name="Barriuso J."/>
            <person name="Kellner H."/>
            <person name="Castanera R."/>
            <person name="Alfaro M."/>
            <person name="Ramirez L."/>
            <person name="Pisabarro A.G."/>
            <person name="Kuo A."/>
            <person name="Tritt A."/>
            <person name="Lipzen A."/>
            <person name="He G."/>
            <person name="Yan M."/>
            <person name="Ng V."/>
            <person name="Cullen D."/>
            <person name="Martin F."/>
            <person name="Rosso M.-N."/>
            <person name="Henrissat B."/>
            <person name="Hibbett D."/>
            <person name="Martinez A.T."/>
            <person name="Grigoriev I.V."/>
        </authorList>
    </citation>
    <scope>NUCLEOTIDE SEQUENCE</scope>
    <source>
        <strain evidence="4">CBS 247.69</strain>
    </source>
</reference>
<dbReference type="InterPro" id="IPR010987">
    <property type="entry name" value="Glutathione-S-Trfase_C-like"/>
</dbReference>
<sequence>MLKYGIQVAPSSALDSSGGISLLSDPSRLYYVNGSIHSWRVMMALYEKEIRFRPTRLLAVNHPQEMRFPDFLTPNRRDKAPVFVDNTLPSDSLAHIDLDVQPQIVVNESIAILHYLEMYHNASKPLLPPISQRTHRALSLSRIQESETLRHLYDLLEDLHNDAEKCGTNLHEEKRNQLIKGIDVELDFWEAYAEKTPFIAGNQFGLVDCAFFPLLACMVHRGFEWRRIGIGLSSDLEGSHDWPHLQAYFRRVWEHGGENGCAQMAQPIGWERQGKTNIWKGTTGSTKGHSFQNNS</sequence>
<comment type="similarity">
    <text evidence="1">Belongs to the GST superfamily.</text>
</comment>
<dbReference type="PANTHER" id="PTHR44051">
    <property type="entry name" value="GLUTATHIONE S-TRANSFERASE-RELATED"/>
    <property type="match status" value="1"/>
</dbReference>
<dbReference type="OrthoDB" id="1739143at2759"/>
<evidence type="ECO:0000256" key="1">
    <source>
        <dbReference type="ARBA" id="ARBA00007409"/>
    </source>
</evidence>
<dbReference type="Proteomes" id="UP000807353">
    <property type="component" value="Unassembled WGS sequence"/>
</dbReference>
<accession>A0A9P6CHM1</accession>
<evidence type="ECO:0000259" key="2">
    <source>
        <dbReference type="PROSITE" id="PS50404"/>
    </source>
</evidence>
<gene>
    <name evidence="4" type="ORF">BDZ94DRAFT_1157690</name>
</gene>
<dbReference type="SUPFAM" id="SSF52833">
    <property type="entry name" value="Thioredoxin-like"/>
    <property type="match status" value="1"/>
</dbReference>
<dbReference type="InterPro" id="IPR004045">
    <property type="entry name" value="Glutathione_S-Trfase_N"/>
</dbReference>
<feature type="domain" description="GST C-terminal" evidence="3">
    <location>
        <begin position="142"/>
        <end position="278"/>
    </location>
</feature>
<evidence type="ECO:0000313" key="5">
    <source>
        <dbReference type="Proteomes" id="UP000807353"/>
    </source>
</evidence>
<dbReference type="Gene3D" id="3.40.30.10">
    <property type="entry name" value="Glutaredoxin"/>
    <property type="match status" value="1"/>
</dbReference>
<dbReference type="PROSITE" id="PS50404">
    <property type="entry name" value="GST_NTER"/>
    <property type="match status" value="1"/>
</dbReference>
<protein>
    <recommendedName>
        <fullName evidence="6">Glutathione S-transferase</fullName>
    </recommendedName>
</protein>
<dbReference type="InterPro" id="IPR036249">
    <property type="entry name" value="Thioredoxin-like_sf"/>
</dbReference>
<dbReference type="EMBL" id="MU150241">
    <property type="protein sequence ID" value="KAF9466566.1"/>
    <property type="molecule type" value="Genomic_DNA"/>
</dbReference>